<organism evidence="2 3">
    <name type="scientific">Cerasicoccus arenae</name>
    <dbReference type="NCBI Taxonomy" id="424488"/>
    <lineage>
        <taxon>Bacteria</taxon>
        <taxon>Pseudomonadati</taxon>
        <taxon>Verrucomicrobiota</taxon>
        <taxon>Opitutia</taxon>
        <taxon>Puniceicoccales</taxon>
        <taxon>Cerasicoccaceae</taxon>
        <taxon>Cerasicoccus</taxon>
    </lineage>
</organism>
<accession>A0A8J3DHA0</accession>
<dbReference type="InterPro" id="IPR001584">
    <property type="entry name" value="Integrase_cat-core"/>
</dbReference>
<evidence type="ECO:0000259" key="1">
    <source>
        <dbReference type="PROSITE" id="PS50994"/>
    </source>
</evidence>
<dbReference type="Gene3D" id="3.30.420.10">
    <property type="entry name" value="Ribonuclease H-like superfamily/Ribonuclease H"/>
    <property type="match status" value="1"/>
</dbReference>
<dbReference type="SUPFAM" id="SSF53098">
    <property type="entry name" value="Ribonuclease H-like"/>
    <property type="match status" value="1"/>
</dbReference>
<reference evidence="2" key="1">
    <citation type="journal article" date="2014" name="Int. J. Syst. Evol. Microbiol.">
        <title>Complete genome sequence of Corynebacterium casei LMG S-19264T (=DSM 44701T), isolated from a smear-ripened cheese.</title>
        <authorList>
            <consortium name="US DOE Joint Genome Institute (JGI-PGF)"/>
            <person name="Walter F."/>
            <person name="Albersmeier A."/>
            <person name="Kalinowski J."/>
            <person name="Ruckert C."/>
        </authorList>
    </citation>
    <scope>NUCLEOTIDE SEQUENCE</scope>
    <source>
        <strain evidence="2">KCTC 12870</strain>
    </source>
</reference>
<feature type="domain" description="Integrase catalytic" evidence="1">
    <location>
        <begin position="1"/>
        <end position="109"/>
    </location>
</feature>
<dbReference type="GO" id="GO:0003676">
    <property type="term" value="F:nucleic acid binding"/>
    <property type="evidence" value="ECO:0007669"/>
    <property type="project" value="InterPro"/>
</dbReference>
<reference evidence="2" key="2">
    <citation type="submission" date="2020-09" db="EMBL/GenBank/DDBJ databases">
        <authorList>
            <person name="Sun Q."/>
            <person name="Kim S."/>
        </authorList>
    </citation>
    <scope>NUCLEOTIDE SEQUENCE</scope>
    <source>
        <strain evidence="2">KCTC 12870</strain>
    </source>
</reference>
<dbReference type="Pfam" id="PF13683">
    <property type="entry name" value="rve_3"/>
    <property type="match status" value="1"/>
</dbReference>
<dbReference type="EMBL" id="BMXG01000017">
    <property type="protein sequence ID" value="GHC07189.1"/>
    <property type="molecule type" value="Genomic_DNA"/>
</dbReference>
<dbReference type="PROSITE" id="PS50994">
    <property type="entry name" value="INTEGRASE"/>
    <property type="match status" value="1"/>
</dbReference>
<sequence length="128" mass="14576">MVTAQSRLSRWLITGSGVDNGPEFAGKVLDAWAYANEVQLDFIRPGKPTENGYIESFNGKLRDELLNTEIFFSLPETREKLEEYRLDYNTYRPHSSLGYRPRAEYAQQAASKTTTTQSKRKILALPLA</sequence>
<evidence type="ECO:0000313" key="2">
    <source>
        <dbReference type="EMBL" id="GHC07189.1"/>
    </source>
</evidence>
<dbReference type="AlphaFoldDB" id="A0A8J3DHA0"/>
<dbReference type="PANTHER" id="PTHR47515">
    <property type="entry name" value="LOW CALCIUM RESPONSE LOCUS PROTEIN T"/>
    <property type="match status" value="1"/>
</dbReference>
<gene>
    <name evidence="2" type="ORF">GCM10007047_25270</name>
</gene>
<keyword evidence="3" id="KW-1185">Reference proteome</keyword>
<evidence type="ECO:0000313" key="3">
    <source>
        <dbReference type="Proteomes" id="UP000642829"/>
    </source>
</evidence>
<dbReference type="InterPro" id="IPR036397">
    <property type="entry name" value="RNaseH_sf"/>
</dbReference>
<protein>
    <recommendedName>
        <fullName evidence="1">Integrase catalytic domain-containing protein</fullName>
    </recommendedName>
</protein>
<name>A0A8J3DHA0_9BACT</name>
<proteinExistence type="predicted"/>
<dbReference type="InterPro" id="IPR012337">
    <property type="entry name" value="RNaseH-like_sf"/>
</dbReference>
<dbReference type="Proteomes" id="UP000642829">
    <property type="component" value="Unassembled WGS sequence"/>
</dbReference>
<dbReference type="PANTHER" id="PTHR47515:SF1">
    <property type="entry name" value="BLR2054 PROTEIN"/>
    <property type="match status" value="1"/>
</dbReference>
<comment type="caution">
    <text evidence="2">The sequence shown here is derived from an EMBL/GenBank/DDBJ whole genome shotgun (WGS) entry which is preliminary data.</text>
</comment>
<dbReference type="GO" id="GO:0015074">
    <property type="term" value="P:DNA integration"/>
    <property type="evidence" value="ECO:0007669"/>
    <property type="project" value="InterPro"/>
</dbReference>